<dbReference type="Gene3D" id="3.40.50.1820">
    <property type="entry name" value="alpha/beta hydrolase"/>
    <property type="match status" value="1"/>
</dbReference>
<feature type="region of interest" description="Disordered" evidence="1">
    <location>
        <begin position="317"/>
        <end position="337"/>
    </location>
</feature>
<organism evidence="2 3">
    <name type="scientific">Streptomyces cellulosae</name>
    <dbReference type="NCBI Taxonomy" id="1968"/>
    <lineage>
        <taxon>Bacteria</taxon>
        <taxon>Bacillati</taxon>
        <taxon>Actinomycetota</taxon>
        <taxon>Actinomycetes</taxon>
        <taxon>Kitasatosporales</taxon>
        <taxon>Streptomycetaceae</taxon>
        <taxon>Streptomyces</taxon>
    </lineage>
</organism>
<evidence type="ECO:0008006" key="4">
    <source>
        <dbReference type="Google" id="ProtNLM"/>
    </source>
</evidence>
<evidence type="ECO:0000313" key="2">
    <source>
        <dbReference type="EMBL" id="MFI5677609.1"/>
    </source>
</evidence>
<dbReference type="RefSeq" id="WP_398658251.1">
    <property type="nucleotide sequence ID" value="NZ_JBITDC010000008.1"/>
</dbReference>
<accession>A0ABW7Y5H3</accession>
<dbReference type="EMBL" id="JBITDC010000008">
    <property type="protein sequence ID" value="MFI5677609.1"/>
    <property type="molecule type" value="Genomic_DNA"/>
</dbReference>
<protein>
    <recommendedName>
        <fullName evidence="4">Lecithin:cholesterol acyltransferase</fullName>
    </recommendedName>
</protein>
<reference evidence="2 3" key="1">
    <citation type="submission" date="2024-10" db="EMBL/GenBank/DDBJ databases">
        <title>The Natural Products Discovery Center: Release of the First 8490 Sequenced Strains for Exploring Actinobacteria Biosynthetic Diversity.</title>
        <authorList>
            <person name="Kalkreuter E."/>
            <person name="Kautsar S.A."/>
            <person name="Yang D."/>
            <person name="Bader C.D."/>
            <person name="Teijaro C.N."/>
            <person name="Fluegel L."/>
            <person name="Davis C.M."/>
            <person name="Simpson J.R."/>
            <person name="Lauterbach L."/>
            <person name="Steele A.D."/>
            <person name="Gui C."/>
            <person name="Meng S."/>
            <person name="Li G."/>
            <person name="Viehrig K."/>
            <person name="Ye F."/>
            <person name="Su P."/>
            <person name="Kiefer A.F."/>
            <person name="Nichols A."/>
            <person name="Cepeda A.J."/>
            <person name="Yan W."/>
            <person name="Fan B."/>
            <person name="Jiang Y."/>
            <person name="Adhikari A."/>
            <person name="Zheng C.-J."/>
            <person name="Schuster L."/>
            <person name="Cowan T.M."/>
            <person name="Smanski M.J."/>
            <person name="Chevrette M.G."/>
            <person name="De Carvalho L.P.S."/>
            <person name="Shen B."/>
        </authorList>
    </citation>
    <scope>NUCLEOTIDE SEQUENCE [LARGE SCALE GENOMIC DNA]</scope>
    <source>
        <strain evidence="2 3">NPDC051599</strain>
    </source>
</reference>
<dbReference type="Pfam" id="PF02450">
    <property type="entry name" value="LCAT"/>
    <property type="match status" value="1"/>
</dbReference>
<sequence length="489" mass="52781">MARDLTHDAVVVVPGIMGSALLETTTGRPLWGLENPQWLQRAWSPRGEGMRPLHLDDEERCGRYGRIEATGLLRVAAWAPFLQGFEPYGDLLKTTQGTVTDPAAVLEFAYDWRLPVAYNGQLLAEAAHRHLVAWRDSDAHQQARRSHPDEREARLVFVAHSMGGLVTRAALAHAAAQGSDLTGDVRAVVTLGTPFLGAVKAAVILGGSRSDPLPAVPRRRMQALAATLPGLHDLLPDYRCVDAGLDVHRLTPADVAALGGDEELAARTQDFQQRMRDPRTPVLPGHRAVVGIAQPTAQSLRLDGGVVREQYTAFERNSDGDLARDPDTGIPTRRNRAGDGAVYRDAAALPHTGEVTWLPLQHGALAKDSVALQFVRAVLTDHDHDLGPALGTGNIGLDMPDSADAGQTWTLRLLPSPGETLDTHAGIACTLHDADTDQRISTPRLGWYDDAIAARIALPRPGLYRVRVDTGSNAPLTQLILATDPLHDD</sequence>
<keyword evidence="3" id="KW-1185">Reference proteome</keyword>
<dbReference type="SUPFAM" id="SSF53474">
    <property type="entry name" value="alpha/beta-Hydrolases"/>
    <property type="match status" value="1"/>
</dbReference>
<comment type="caution">
    <text evidence="2">The sequence shown here is derived from an EMBL/GenBank/DDBJ whole genome shotgun (WGS) entry which is preliminary data.</text>
</comment>
<dbReference type="InterPro" id="IPR003386">
    <property type="entry name" value="LACT/PDAT_acylTrfase"/>
</dbReference>
<proteinExistence type="predicted"/>
<evidence type="ECO:0000313" key="3">
    <source>
        <dbReference type="Proteomes" id="UP001612415"/>
    </source>
</evidence>
<gene>
    <name evidence="2" type="ORF">ACIA8P_23550</name>
</gene>
<dbReference type="InterPro" id="IPR029058">
    <property type="entry name" value="AB_hydrolase_fold"/>
</dbReference>
<evidence type="ECO:0000256" key="1">
    <source>
        <dbReference type="SAM" id="MobiDB-lite"/>
    </source>
</evidence>
<feature type="compositionally biased region" description="Basic and acidic residues" evidence="1">
    <location>
        <begin position="317"/>
        <end position="327"/>
    </location>
</feature>
<name>A0ABW7Y5H3_STRCE</name>
<dbReference type="Proteomes" id="UP001612415">
    <property type="component" value="Unassembled WGS sequence"/>
</dbReference>